<evidence type="ECO:0000313" key="3">
    <source>
        <dbReference type="Proteomes" id="UP000799777"/>
    </source>
</evidence>
<accession>A0A9P4LJE0</accession>
<feature type="compositionally biased region" description="Basic and acidic residues" evidence="1">
    <location>
        <begin position="43"/>
        <end position="56"/>
    </location>
</feature>
<organism evidence="2 3">
    <name type="scientific">Setomelanomma holmii</name>
    <dbReference type="NCBI Taxonomy" id="210430"/>
    <lineage>
        <taxon>Eukaryota</taxon>
        <taxon>Fungi</taxon>
        <taxon>Dikarya</taxon>
        <taxon>Ascomycota</taxon>
        <taxon>Pezizomycotina</taxon>
        <taxon>Dothideomycetes</taxon>
        <taxon>Pleosporomycetidae</taxon>
        <taxon>Pleosporales</taxon>
        <taxon>Pleosporineae</taxon>
        <taxon>Phaeosphaeriaceae</taxon>
        <taxon>Setomelanomma</taxon>
    </lineage>
</organism>
<feature type="region of interest" description="Disordered" evidence="1">
    <location>
        <begin position="24"/>
        <end position="56"/>
    </location>
</feature>
<comment type="caution">
    <text evidence="2">The sequence shown here is derived from an EMBL/GenBank/DDBJ whole genome shotgun (WGS) entry which is preliminary data.</text>
</comment>
<keyword evidence="3" id="KW-1185">Reference proteome</keyword>
<dbReference type="Proteomes" id="UP000799777">
    <property type="component" value="Unassembled WGS sequence"/>
</dbReference>
<name>A0A9P4LJE0_9PLEO</name>
<evidence type="ECO:0000256" key="1">
    <source>
        <dbReference type="SAM" id="MobiDB-lite"/>
    </source>
</evidence>
<protein>
    <submittedName>
        <fullName evidence="2">Uncharacterized protein</fullName>
    </submittedName>
</protein>
<reference evidence="2" key="1">
    <citation type="journal article" date="2020" name="Stud. Mycol.">
        <title>101 Dothideomycetes genomes: a test case for predicting lifestyles and emergence of pathogens.</title>
        <authorList>
            <person name="Haridas S."/>
            <person name="Albert R."/>
            <person name="Binder M."/>
            <person name="Bloem J."/>
            <person name="Labutti K."/>
            <person name="Salamov A."/>
            <person name="Andreopoulos B."/>
            <person name="Baker S."/>
            <person name="Barry K."/>
            <person name="Bills G."/>
            <person name="Bluhm B."/>
            <person name="Cannon C."/>
            <person name="Castanera R."/>
            <person name="Culley D."/>
            <person name="Daum C."/>
            <person name="Ezra D."/>
            <person name="Gonzalez J."/>
            <person name="Henrissat B."/>
            <person name="Kuo A."/>
            <person name="Liang C."/>
            <person name="Lipzen A."/>
            <person name="Lutzoni F."/>
            <person name="Magnuson J."/>
            <person name="Mondo S."/>
            <person name="Nolan M."/>
            <person name="Ohm R."/>
            <person name="Pangilinan J."/>
            <person name="Park H.-J."/>
            <person name="Ramirez L."/>
            <person name="Alfaro M."/>
            <person name="Sun H."/>
            <person name="Tritt A."/>
            <person name="Yoshinaga Y."/>
            <person name="Zwiers L.-H."/>
            <person name="Turgeon B."/>
            <person name="Goodwin S."/>
            <person name="Spatafora J."/>
            <person name="Crous P."/>
            <person name="Grigoriev I."/>
        </authorList>
    </citation>
    <scope>NUCLEOTIDE SEQUENCE</scope>
    <source>
        <strain evidence="2">CBS 110217</strain>
    </source>
</reference>
<feature type="region of interest" description="Disordered" evidence="1">
    <location>
        <begin position="82"/>
        <end position="132"/>
    </location>
</feature>
<proteinExistence type="predicted"/>
<evidence type="ECO:0000313" key="2">
    <source>
        <dbReference type="EMBL" id="KAF2029086.1"/>
    </source>
</evidence>
<feature type="compositionally biased region" description="Basic and acidic residues" evidence="1">
    <location>
        <begin position="88"/>
        <end position="102"/>
    </location>
</feature>
<dbReference type="AlphaFoldDB" id="A0A9P4LJE0"/>
<sequence length="463" mass="50803">MSNFKGSWGRAKVKSASLLKRLNSVKPLDDGIQPNANAQPTIDEGKRKEERSDSDVAEDLRRINAIRAHSNVCDNTQALASHVTAVSEAHEAPEPRKGDRTTDSTAPEPLPEPSPISTTTRSTNTVKPSQPIHLSFDPALEARTSFLTRLILDYLIYAYAVPIAKVHLLASHLDYCQAHDGSYVLNLLLNTFAHDFEPDKTHLAFPQLALHSSMRTKADNQSKSALAERIGTDLVVLERITGCGDVAMRDLIATAVRGFGQKELGDGWFEKERKESLVAWKDEVVGNVDEVEEAGDGLGGWIRCDRRGGVKDDSGSLQTKWRAIRKDEFGKNAFAKKSNIRKISATITIVTSEPTLKVAKRQYQEKQKTKVAKHGNELNHVDEIGRVEEVDGVDRLDGVNEVDMENVMVAGQEMLSEAIMQLAESKGEVFEALDAVDGEDGIEAEQDMLTEAILQLVGGMGAP</sequence>
<dbReference type="EMBL" id="ML978205">
    <property type="protein sequence ID" value="KAF2029086.1"/>
    <property type="molecule type" value="Genomic_DNA"/>
</dbReference>
<gene>
    <name evidence="2" type="ORF">EK21DRAFT_113308</name>
</gene>
<feature type="compositionally biased region" description="Polar residues" evidence="1">
    <location>
        <begin position="115"/>
        <end position="128"/>
    </location>
</feature>